<evidence type="ECO:0000256" key="8">
    <source>
        <dbReference type="ARBA" id="ARBA00022982"/>
    </source>
</evidence>
<accession>A0A7W9C537</accession>
<dbReference type="GO" id="GO:0042773">
    <property type="term" value="P:ATP synthesis coupled electron transport"/>
    <property type="evidence" value="ECO:0007669"/>
    <property type="project" value="TreeGrafter"/>
</dbReference>
<dbReference type="Gene3D" id="2.60.40.420">
    <property type="entry name" value="Cupredoxins - blue copper proteins"/>
    <property type="match status" value="1"/>
</dbReference>
<feature type="compositionally biased region" description="Polar residues" evidence="15">
    <location>
        <begin position="385"/>
        <end position="404"/>
    </location>
</feature>
<sequence>MRLLRLLLLAPLAAALSACDLVVLKPAGDVAQQQGDLLMVSTLLMLLIIVPVMSLTVFFAWKYRASNKEAEYQPDWDHSTHLEVVIWAAPLLIIICLGALTWAGTHLLDPYRPIDRIKPGQAVAENVEPLQVNVVALDWKWLFIYPQYGVATVNELAAPVDRPIRFHITSSSVMNSFYIPALAGQIYAMPGMETKLHAVINRPGDYEGFSANYSGDGFSHMRFVFHGVDQAGFDGWIAGVRRGGQALDRERYLELEKPSEKVPALYFANVEGGLWDAILNMCVEPGKMCMGEMMQIDRKGGLTMASVRNTMPLVYDKYAGRGKNAAVFGSDDSYVMTICTPLQAEAAAAERIRRAELDSVSAPVSLAPLMGQGLSLQGQPMAALSRSQQSTGAVSTDVRSAPNA</sequence>
<keyword evidence="4" id="KW-1003">Cell membrane</keyword>
<dbReference type="PANTHER" id="PTHR22888:SF18">
    <property type="entry name" value="CYTOCHROME BO(3) UBIQUINOL OXIDASE SUBUNIT 2"/>
    <property type="match status" value="1"/>
</dbReference>
<keyword evidence="9 16" id="KW-1133">Transmembrane helix</keyword>
<keyword evidence="13" id="KW-0449">Lipoprotein</keyword>
<evidence type="ECO:0000256" key="11">
    <source>
        <dbReference type="ARBA" id="ARBA00023136"/>
    </source>
</evidence>
<protein>
    <recommendedName>
        <fullName evidence="14">Ubiquinol oxidase polypeptide II</fullName>
    </recommendedName>
</protein>
<dbReference type="NCBIfam" id="TIGR01433">
    <property type="entry name" value="CyoA"/>
    <property type="match status" value="1"/>
</dbReference>
<evidence type="ECO:0000256" key="9">
    <source>
        <dbReference type="ARBA" id="ARBA00022989"/>
    </source>
</evidence>
<dbReference type="SUPFAM" id="SSF49503">
    <property type="entry name" value="Cupredoxins"/>
    <property type="match status" value="1"/>
</dbReference>
<keyword evidence="20" id="KW-1185">Reference proteome</keyword>
<evidence type="ECO:0000256" key="4">
    <source>
        <dbReference type="ARBA" id="ARBA00022475"/>
    </source>
</evidence>
<evidence type="ECO:0000259" key="17">
    <source>
        <dbReference type="PROSITE" id="PS50857"/>
    </source>
</evidence>
<dbReference type="Pfam" id="PF06481">
    <property type="entry name" value="COX_ARM"/>
    <property type="match status" value="1"/>
</dbReference>
<proteinExistence type="inferred from homology"/>
<keyword evidence="12" id="KW-0564">Palmitate</keyword>
<evidence type="ECO:0000256" key="1">
    <source>
        <dbReference type="ARBA" id="ARBA00004651"/>
    </source>
</evidence>
<evidence type="ECO:0000256" key="14">
    <source>
        <dbReference type="ARBA" id="ARBA00030198"/>
    </source>
</evidence>
<keyword evidence="8" id="KW-0249">Electron transport</keyword>
<evidence type="ECO:0000313" key="19">
    <source>
        <dbReference type="EMBL" id="MBB5739239.1"/>
    </source>
</evidence>
<feature type="region of interest" description="Disordered" evidence="15">
    <location>
        <begin position="380"/>
        <end position="404"/>
    </location>
</feature>
<dbReference type="InterPro" id="IPR011759">
    <property type="entry name" value="Cyt_c_oxidase_su2_TM_dom"/>
</dbReference>
<dbReference type="AlphaFoldDB" id="A0A7W9C537"/>
<keyword evidence="11 16" id="KW-0472">Membrane</keyword>
<dbReference type="GO" id="GO:0016682">
    <property type="term" value="F:oxidoreductase activity, acting on diphenols and related substances as donors, oxygen as acceptor"/>
    <property type="evidence" value="ECO:0007669"/>
    <property type="project" value="InterPro"/>
</dbReference>
<name>A0A7W9C537_9CAUL</name>
<dbReference type="InterPro" id="IPR036257">
    <property type="entry name" value="Cyt_c_oxidase_su2_TM_sf"/>
</dbReference>
<evidence type="ECO:0000256" key="12">
    <source>
        <dbReference type="ARBA" id="ARBA00023139"/>
    </source>
</evidence>
<evidence type="ECO:0000256" key="15">
    <source>
        <dbReference type="SAM" id="MobiDB-lite"/>
    </source>
</evidence>
<evidence type="ECO:0000313" key="20">
    <source>
        <dbReference type="Proteomes" id="UP000527324"/>
    </source>
</evidence>
<comment type="caution">
    <text evidence="19">The sequence shown here is derived from an EMBL/GenBank/DDBJ whole genome shotgun (WGS) entry which is preliminary data.</text>
</comment>
<dbReference type="PANTHER" id="PTHR22888">
    <property type="entry name" value="CYTOCHROME C OXIDASE, SUBUNIT II"/>
    <property type="match status" value="1"/>
</dbReference>
<feature type="transmembrane region" description="Helical" evidence="16">
    <location>
        <begin position="37"/>
        <end position="61"/>
    </location>
</feature>
<feature type="transmembrane region" description="Helical" evidence="16">
    <location>
        <begin position="82"/>
        <end position="103"/>
    </location>
</feature>
<dbReference type="GO" id="GO:0005507">
    <property type="term" value="F:copper ion binding"/>
    <property type="evidence" value="ECO:0007669"/>
    <property type="project" value="InterPro"/>
</dbReference>
<evidence type="ECO:0000256" key="10">
    <source>
        <dbReference type="ARBA" id="ARBA00023002"/>
    </source>
</evidence>
<evidence type="ECO:0000256" key="6">
    <source>
        <dbReference type="ARBA" id="ARBA00022692"/>
    </source>
</evidence>
<keyword evidence="6 16" id="KW-0812">Transmembrane</keyword>
<dbReference type="GO" id="GO:0004129">
    <property type="term" value="F:cytochrome-c oxidase activity"/>
    <property type="evidence" value="ECO:0007669"/>
    <property type="project" value="InterPro"/>
</dbReference>
<dbReference type="Gene3D" id="1.10.287.90">
    <property type="match status" value="1"/>
</dbReference>
<dbReference type="RefSeq" id="WP_183215435.1">
    <property type="nucleotide sequence ID" value="NZ_CAJFZW010000002.1"/>
</dbReference>
<keyword evidence="7" id="KW-0732">Signal</keyword>
<dbReference type="GO" id="GO:0005886">
    <property type="term" value="C:plasma membrane"/>
    <property type="evidence" value="ECO:0007669"/>
    <property type="project" value="UniProtKB-SubCell"/>
</dbReference>
<keyword evidence="10 19" id="KW-0560">Oxidoreductase</keyword>
<evidence type="ECO:0000256" key="13">
    <source>
        <dbReference type="ARBA" id="ARBA00023288"/>
    </source>
</evidence>
<dbReference type="InterPro" id="IPR008972">
    <property type="entry name" value="Cupredoxin"/>
</dbReference>
<dbReference type="PROSITE" id="PS50857">
    <property type="entry name" value="COX2_CUA"/>
    <property type="match status" value="1"/>
</dbReference>
<feature type="domain" description="Cytochrome oxidase subunit II copper A binding" evidence="17">
    <location>
        <begin position="127"/>
        <end position="239"/>
    </location>
</feature>
<evidence type="ECO:0000256" key="3">
    <source>
        <dbReference type="ARBA" id="ARBA00022448"/>
    </source>
</evidence>
<evidence type="ECO:0000256" key="5">
    <source>
        <dbReference type="ARBA" id="ARBA00022660"/>
    </source>
</evidence>
<feature type="domain" description="Cytochrome oxidase subunit II transmembrane region profile" evidence="18">
    <location>
        <begin position="15"/>
        <end position="112"/>
    </location>
</feature>
<comment type="subcellular location">
    <subcellularLocation>
        <location evidence="1">Cell membrane</location>
        <topology evidence="1">Multi-pass membrane protein</topology>
    </subcellularLocation>
</comment>
<dbReference type="CDD" id="cd04212">
    <property type="entry name" value="CuRO_UO_II"/>
    <property type="match status" value="1"/>
</dbReference>
<dbReference type="Pfam" id="PF00116">
    <property type="entry name" value="COX2"/>
    <property type="match status" value="1"/>
</dbReference>
<organism evidence="19 20">
    <name type="scientific">Brevundimonas aurantiaca</name>
    <dbReference type="NCBI Taxonomy" id="74316"/>
    <lineage>
        <taxon>Bacteria</taxon>
        <taxon>Pseudomonadati</taxon>
        <taxon>Pseudomonadota</taxon>
        <taxon>Alphaproteobacteria</taxon>
        <taxon>Caulobacterales</taxon>
        <taxon>Caulobacteraceae</taxon>
        <taxon>Brevundimonas</taxon>
    </lineage>
</organism>
<keyword evidence="3" id="KW-0813">Transport</keyword>
<dbReference type="Proteomes" id="UP000527324">
    <property type="component" value="Unassembled WGS sequence"/>
</dbReference>
<comment type="similarity">
    <text evidence="2">Belongs to the cytochrome c oxidase subunit 2 family.</text>
</comment>
<reference evidence="19 20" key="1">
    <citation type="submission" date="2020-08" db="EMBL/GenBank/DDBJ databases">
        <title>Genomic Encyclopedia of Type Strains, Phase IV (KMG-IV): sequencing the most valuable type-strain genomes for metagenomic binning, comparative biology and taxonomic classification.</title>
        <authorList>
            <person name="Goeker M."/>
        </authorList>
    </citation>
    <scope>NUCLEOTIDE SEQUENCE [LARGE SCALE GENOMIC DNA]</scope>
    <source>
        <strain evidence="19 20">DSM 4731</strain>
    </source>
</reference>
<dbReference type="EMBL" id="JACHOQ010000002">
    <property type="protein sequence ID" value="MBB5739239.1"/>
    <property type="molecule type" value="Genomic_DNA"/>
</dbReference>
<gene>
    <name evidence="19" type="ORF">GGQ93_000941</name>
</gene>
<dbReference type="InterPro" id="IPR010514">
    <property type="entry name" value="COX_ARM"/>
</dbReference>
<dbReference type="InterPro" id="IPR034227">
    <property type="entry name" value="CuRO_UO_II"/>
</dbReference>
<evidence type="ECO:0000256" key="16">
    <source>
        <dbReference type="SAM" id="Phobius"/>
    </source>
</evidence>
<dbReference type="PROSITE" id="PS51257">
    <property type="entry name" value="PROKAR_LIPOPROTEIN"/>
    <property type="match status" value="1"/>
</dbReference>
<dbReference type="InterPro" id="IPR045187">
    <property type="entry name" value="CcO_II"/>
</dbReference>
<dbReference type="PROSITE" id="PS50999">
    <property type="entry name" value="COX2_TM"/>
    <property type="match status" value="1"/>
</dbReference>
<evidence type="ECO:0000256" key="2">
    <source>
        <dbReference type="ARBA" id="ARBA00007866"/>
    </source>
</evidence>
<evidence type="ECO:0000259" key="18">
    <source>
        <dbReference type="PROSITE" id="PS50999"/>
    </source>
</evidence>
<dbReference type="GO" id="GO:0009486">
    <property type="term" value="F:cytochrome bo3 ubiquinol oxidase activity"/>
    <property type="evidence" value="ECO:0007669"/>
    <property type="project" value="InterPro"/>
</dbReference>
<dbReference type="InterPro" id="IPR006333">
    <property type="entry name" value="Cyt_o_ubiquinol_oxidase_su2"/>
</dbReference>
<keyword evidence="5" id="KW-0679">Respiratory chain</keyword>
<evidence type="ECO:0000256" key="7">
    <source>
        <dbReference type="ARBA" id="ARBA00022729"/>
    </source>
</evidence>
<dbReference type="InterPro" id="IPR002429">
    <property type="entry name" value="CcO_II-like_C"/>
</dbReference>
<dbReference type="SUPFAM" id="SSF81464">
    <property type="entry name" value="Cytochrome c oxidase subunit II-like, transmembrane region"/>
    <property type="match status" value="1"/>
</dbReference>